<dbReference type="InterPro" id="IPR036259">
    <property type="entry name" value="MFS_trans_sf"/>
</dbReference>
<feature type="transmembrane region" description="Helical" evidence="6">
    <location>
        <begin position="360"/>
        <end position="380"/>
    </location>
</feature>
<feature type="transmembrane region" description="Helical" evidence="6">
    <location>
        <begin position="128"/>
        <end position="148"/>
    </location>
</feature>
<gene>
    <name evidence="8" type="ORF">ACH47X_10930</name>
</gene>
<dbReference type="PANTHER" id="PTHR43124:SF3">
    <property type="entry name" value="CHLORAMPHENICOL EFFLUX PUMP RV0191"/>
    <property type="match status" value="1"/>
</dbReference>
<keyword evidence="5 6" id="KW-0472">Membrane</keyword>
<dbReference type="NCBIfam" id="NF033135">
    <property type="entry name" value="cmx_cmrA"/>
    <property type="match status" value="1"/>
</dbReference>
<evidence type="ECO:0000256" key="1">
    <source>
        <dbReference type="ARBA" id="ARBA00004651"/>
    </source>
</evidence>
<dbReference type="Gene3D" id="1.20.1250.20">
    <property type="entry name" value="MFS general substrate transporter like domains"/>
    <property type="match status" value="1"/>
</dbReference>
<evidence type="ECO:0000256" key="4">
    <source>
        <dbReference type="ARBA" id="ARBA00022989"/>
    </source>
</evidence>
<evidence type="ECO:0000313" key="8">
    <source>
        <dbReference type="EMBL" id="MFI2487415.1"/>
    </source>
</evidence>
<feature type="transmembrane region" description="Helical" evidence="6">
    <location>
        <begin position="154"/>
        <end position="174"/>
    </location>
</feature>
<evidence type="ECO:0000256" key="2">
    <source>
        <dbReference type="ARBA" id="ARBA00022475"/>
    </source>
</evidence>
<feature type="transmembrane region" description="Helical" evidence="6">
    <location>
        <begin position="69"/>
        <end position="87"/>
    </location>
</feature>
<feature type="transmembrane region" description="Helical" evidence="6">
    <location>
        <begin position="330"/>
        <end position="354"/>
    </location>
</feature>
<dbReference type="RefSeq" id="WP_397404107.1">
    <property type="nucleotide sequence ID" value="NZ_JBIRYI010000006.1"/>
</dbReference>
<evidence type="ECO:0000256" key="5">
    <source>
        <dbReference type="ARBA" id="ARBA00023136"/>
    </source>
</evidence>
<feature type="transmembrane region" description="Helical" evidence="6">
    <location>
        <begin position="211"/>
        <end position="231"/>
    </location>
</feature>
<dbReference type="PANTHER" id="PTHR43124">
    <property type="entry name" value="PURINE EFFLUX PUMP PBUE"/>
    <property type="match status" value="1"/>
</dbReference>
<dbReference type="Pfam" id="PF07690">
    <property type="entry name" value="MFS_1"/>
    <property type="match status" value="1"/>
</dbReference>
<feature type="transmembrane region" description="Helical" evidence="6">
    <location>
        <begin position="42"/>
        <end position="62"/>
    </location>
</feature>
<feature type="transmembrane region" description="Helical" evidence="6">
    <location>
        <begin position="243"/>
        <end position="265"/>
    </location>
</feature>
<feature type="transmembrane region" description="Helical" evidence="6">
    <location>
        <begin position="99"/>
        <end position="116"/>
    </location>
</feature>
<sequence length="390" mass="38731">MPVLLYVLAVAVFAQGTSEFVLAGLVPGISADLGVSLAEAGYLTSGFAVGMVVGAPLTAAVGRRLAPRWTLSACLAVFVLAHVSGALTDSFGVLLGTRFVAALANAGFLAVALSTATRVVPAGRRARALSVLLGGTTLALIAGVPAGALLGELWGWRSALWAIAGLSAAALVAVGRLTPPRTSTDHPGSARPRLDLRAELRTLRSPDLLRHLGLGALVNGATFCAFTYLAVTVTDGAGLVPSLVPLVLALFGLGAFAGVSVAGRLADTRGRLLLDVAGPALLAGWIAWAALADSPAAVWVLAPVQGALSFAVGSTLIARSMAAAQGAPTMGGAFSTVALNLGALLGPVLGGASLGTAGTAGPLIVSTALVAVAVGLRLVTARRRSGAPAR</sequence>
<feature type="transmembrane region" description="Helical" evidence="6">
    <location>
        <begin position="297"/>
        <end position="318"/>
    </location>
</feature>
<evidence type="ECO:0000256" key="3">
    <source>
        <dbReference type="ARBA" id="ARBA00022692"/>
    </source>
</evidence>
<keyword evidence="3 6" id="KW-0812">Transmembrane</keyword>
<dbReference type="InterPro" id="IPR020846">
    <property type="entry name" value="MFS_dom"/>
</dbReference>
<reference evidence="8 9" key="1">
    <citation type="submission" date="2024-10" db="EMBL/GenBank/DDBJ databases">
        <title>The Natural Products Discovery Center: Release of the First 8490 Sequenced Strains for Exploring Actinobacteria Biosynthetic Diversity.</title>
        <authorList>
            <person name="Kalkreuter E."/>
            <person name="Kautsar S.A."/>
            <person name="Yang D."/>
            <person name="Bader C.D."/>
            <person name="Teijaro C.N."/>
            <person name="Fluegel L."/>
            <person name="Davis C.M."/>
            <person name="Simpson J.R."/>
            <person name="Lauterbach L."/>
            <person name="Steele A.D."/>
            <person name="Gui C."/>
            <person name="Meng S."/>
            <person name="Li G."/>
            <person name="Viehrig K."/>
            <person name="Ye F."/>
            <person name="Su P."/>
            <person name="Kiefer A.F."/>
            <person name="Nichols A."/>
            <person name="Cepeda A.J."/>
            <person name="Yan W."/>
            <person name="Fan B."/>
            <person name="Jiang Y."/>
            <person name="Adhikari A."/>
            <person name="Zheng C.-J."/>
            <person name="Schuster L."/>
            <person name="Cowan T.M."/>
            <person name="Smanski M.J."/>
            <person name="Chevrette M.G."/>
            <person name="De Carvalho L.P.S."/>
            <person name="Shen B."/>
        </authorList>
    </citation>
    <scope>NUCLEOTIDE SEQUENCE [LARGE SCALE GENOMIC DNA]</scope>
    <source>
        <strain evidence="8 9">NPDC019481</strain>
    </source>
</reference>
<dbReference type="PROSITE" id="PS50850">
    <property type="entry name" value="MFS"/>
    <property type="match status" value="1"/>
</dbReference>
<comment type="subcellular location">
    <subcellularLocation>
        <location evidence="1">Cell membrane</location>
        <topology evidence="1">Multi-pass membrane protein</topology>
    </subcellularLocation>
</comment>
<evidence type="ECO:0000256" key="6">
    <source>
        <dbReference type="SAM" id="Phobius"/>
    </source>
</evidence>
<proteinExistence type="predicted"/>
<protein>
    <submittedName>
        <fullName evidence="8">Cmx/CmrA family chloramphenicol efflux MFS transporter</fullName>
    </submittedName>
</protein>
<keyword evidence="9" id="KW-1185">Reference proteome</keyword>
<feature type="domain" description="Major facilitator superfamily (MFS) profile" evidence="7">
    <location>
        <begin position="4"/>
        <end position="385"/>
    </location>
</feature>
<evidence type="ECO:0000259" key="7">
    <source>
        <dbReference type="PROSITE" id="PS50850"/>
    </source>
</evidence>
<dbReference type="EMBL" id="JBIRYI010000006">
    <property type="protein sequence ID" value="MFI2487415.1"/>
    <property type="molecule type" value="Genomic_DNA"/>
</dbReference>
<dbReference type="CDD" id="cd17324">
    <property type="entry name" value="MFS_NepI_like"/>
    <property type="match status" value="1"/>
</dbReference>
<feature type="transmembrane region" description="Helical" evidence="6">
    <location>
        <begin position="272"/>
        <end position="291"/>
    </location>
</feature>
<organism evidence="8 9">
    <name type="scientific">Promicromonospora kroppenstedtii</name>
    <dbReference type="NCBI Taxonomy" id="440482"/>
    <lineage>
        <taxon>Bacteria</taxon>
        <taxon>Bacillati</taxon>
        <taxon>Actinomycetota</taxon>
        <taxon>Actinomycetes</taxon>
        <taxon>Micrococcales</taxon>
        <taxon>Promicromonosporaceae</taxon>
        <taxon>Promicromonospora</taxon>
    </lineage>
</organism>
<comment type="caution">
    <text evidence="8">The sequence shown here is derived from an EMBL/GenBank/DDBJ whole genome shotgun (WGS) entry which is preliminary data.</text>
</comment>
<name>A0ABW7XJS9_9MICO</name>
<dbReference type="InterPro" id="IPR050189">
    <property type="entry name" value="MFS_Efflux_Transporters"/>
</dbReference>
<dbReference type="SUPFAM" id="SSF103473">
    <property type="entry name" value="MFS general substrate transporter"/>
    <property type="match status" value="1"/>
</dbReference>
<dbReference type="InterPro" id="IPR011701">
    <property type="entry name" value="MFS"/>
</dbReference>
<accession>A0ABW7XJS9</accession>
<keyword evidence="2" id="KW-1003">Cell membrane</keyword>
<dbReference type="Proteomes" id="UP001611580">
    <property type="component" value="Unassembled WGS sequence"/>
</dbReference>
<evidence type="ECO:0000313" key="9">
    <source>
        <dbReference type="Proteomes" id="UP001611580"/>
    </source>
</evidence>
<keyword evidence="4 6" id="KW-1133">Transmembrane helix</keyword>